<evidence type="ECO:0000313" key="3">
    <source>
        <dbReference type="EMBL" id="GGB00315.1"/>
    </source>
</evidence>
<feature type="chain" id="PRO_5035204506" description="Beta-lactamase-related domain-containing protein" evidence="1">
    <location>
        <begin position="21"/>
        <end position="484"/>
    </location>
</feature>
<dbReference type="PANTHER" id="PTHR46825:SF12">
    <property type="entry name" value="PENICILLIN-BINDING PROTEIN 4"/>
    <property type="match status" value="1"/>
</dbReference>
<keyword evidence="1" id="KW-0732">Signal</keyword>
<keyword evidence="4" id="KW-1185">Reference proteome</keyword>
<dbReference type="RefSeq" id="WP_188931895.1">
    <property type="nucleotide sequence ID" value="NZ_BMJC01000002.1"/>
</dbReference>
<comment type="caution">
    <text evidence="3">The sequence shown here is derived from an EMBL/GenBank/DDBJ whole genome shotgun (WGS) entry which is preliminary data.</text>
</comment>
<evidence type="ECO:0000256" key="1">
    <source>
        <dbReference type="SAM" id="SignalP"/>
    </source>
</evidence>
<accession>A0A8J2XTL6</accession>
<dbReference type="PANTHER" id="PTHR46825">
    <property type="entry name" value="D-ALANYL-D-ALANINE-CARBOXYPEPTIDASE/ENDOPEPTIDASE AMPH"/>
    <property type="match status" value="1"/>
</dbReference>
<reference evidence="3" key="2">
    <citation type="submission" date="2020-09" db="EMBL/GenBank/DDBJ databases">
        <authorList>
            <person name="Sun Q."/>
            <person name="Zhou Y."/>
        </authorList>
    </citation>
    <scope>NUCLEOTIDE SEQUENCE</scope>
    <source>
        <strain evidence="3">CGMCC 1.15448</strain>
    </source>
</reference>
<evidence type="ECO:0000259" key="2">
    <source>
        <dbReference type="Pfam" id="PF00144"/>
    </source>
</evidence>
<dbReference type="InterPro" id="IPR012338">
    <property type="entry name" value="Beta-lactam/transpept-like"/>
</dbReference>
<proteinExistence type="predicted"/>
<protein>
    <recommendedName>
        <fullName evidence="2">Beta-lactamase-related domain-containing protein</fullName>
    </recommendedName>
</protein>
<gene>
    <name evidence="3" type="ORF">GCM10011511_24520</name>
</gene>
<evidence type="ECO:0000313" key="4">
    <source>
        <dbReference type="Proteomes" id="UP000607559"/>
    </source>
</evidence>
<feature type="domain" description="Beta-lactamase-related" evidence="2">
    <location>
        <begin position="52"/>
        <end position="369"/>
    </location>
</feature>
<dbReference type="Gene3D" id="3.40.710.10">
    <property type="entry name" value="DD-peptidase/beta-lactamase superfamily"/>
    <property type="match status" value="1"/>
</dbReference>
<dbReference type="EMBL" id="BMJC01000002">
    <property type="protein sequence ID" value="GGB00315.1"/>
    <property type="molecule type" value="Genomic_DNA"/>
</dbReference>
<dbReference type="InterPro" id="IPR001466">
    <property type="entry name" value="Beta-lactam-related"/>
</dbReference>
<feature type="signal peptide" evidence="1">
    <location>
        <begin position="1"/>
        <end position="20"/>
    </location>
</feature>
<dbReference type="InterPro" id="IPR050491">
    <property type="entry name" value="AmpC-like"/>
</dbReference>
<dbReference type="Pfam" id="PF00144">
    <property type="entry name" value="Beta-lactamase"/>
    <property type="match status" value="1"/>
</dbReference>
<dbReference type="Proteomes" id="UP000607559">
    <property type="component" value="Unassembled WGS sequence"/>
</dbReference>
<dbReference type="SUPFAM" id="SSF56601">
    <property type="entry name" value="beta-lactamase/transpeptidase-like"/>
    <property type="match status" value="1"/>
</dbReference>
<organism evidence="3 4">
    <name type="scientific">Puia dinghuensis</name>
    <dbReference type="NCBI Taxonomy" id="1792502"/>
    <lineage>
        <taxon>Bacteria</taxon>
        <taxon>Pseudomonadati</taxon>
        <taxon>Bacteroidota</taxon>
        <taxon>Chitinophagia</taxon>
        <taxon>Chitinophagales</taxon>
        <taxon>Chitinophagaceae</taxon>
        <taxon>Puia</taxon>
    </lineage>
</organism>
<dbReference type="AlphaFoldDB" id="A0A8J2XTL6"/>
<reference evidence="3" key="1">
    <citation type="journal article" date="2014" name="Int. J. Syst. Evol. Microbiol.">
        <title>Complete genome sequence of Corynebacterium casei LMG S-19264T (=DSM 44701T), isolated from a smear-ripened cheese.</title>
        <authorList>
            <consortium name="US DOE Joint Genome Institute (JGI-PGF)"/>
            <person name="Walter F."/>
            <person name="Albersmeier A."/>
            <person name="Kalinowski J."/>
            <person name="Ruckert C."/>
        </authorList>
    </citation>
    <scope>NUCLEOTIDE SEQUENCE</scope>
    <source>
        <strain evidence="3">CGMCC 1.15448</strain>
    </source>
</reference>
<sequence>MNTKITYLLLILFAAHVAVAQPYSTEVEKKIKAVEEHLGTAIQTTDHPWYTLKERMAHYHVHGLSIAVVHHYKIEWARGYGWADSAEKRPVTPQTLFQAASISKSLNGVGLVKLAQEKKIDLYADINTYLTTWKFPYDSLSKGEKISVANLLSHTAGLTIHGFPGYERGVTLPTVAQILDGAPPANTHAVRSMYAPGIRSQYSGGGITISQLVIADVTQEPYDRWMYEQVLKPMGMTGSFYTQPAPADKAVFLATAYYADGSAVSGKYHTYPEEAAAGLWTNPTDLCKYIIETQLSYEGKSAKVLNQTFTRLRLTPYVDSNAALGVFINKVGGTRIFTHNGANEGFRSLYIGKLDGGEGMAVMVNSDNGAIMNEVLAGVATVYGWKDLYHPEVKTIVTLTAEQLAACAGKYKLRGDEPLVLQVGVEGDHLLVKRLWEGQEMVMYPSSDSTIFSKDGFELNMTRGADGKVATISGFGRNFFDRMK</sequence>
<name>A0A8J2XTL6_9BACT</name>